<dbReference type="PROSITE" id="PS50868">
    <property type="entry name" value="POST_SET"/>
    <property type="match status" value="1"/>
</dbReference>
<proteinExistence type="predicted"/>
<comment type="catalytic activity">
    <reaction evidence="10">
        <text>N(6),N(6)-dimethyl-L-lysyl(4)-[histone H3] + S-adenosyl-L-methionine = N(6),N(6),N(6)-trimethyl-L-lysyl(4)-[histone H3] + S-adenosyl-L-homocysteine + H(+)</text>
        <dbReference type="Rhea" id="RHEA:60272"/>
        <dbReference type="Rhea" id="RHEA-COMP:15537"/>
        <dbReference type="Rhea" id="RHEA-COMP:15540"/>
        <dbReference type="ChEBI" id="CHEBI:15378"/>
        <dbReference type="ChEBI" id="CHEBI:57856"/>
        <dbReference type="ChEBI" id="CHEBI:59789"/>
        <dbReference type="ChEBI" id="CHEBI:61961"/>
        <dbReference type="ChEBI" id="CHEBI:61976"/>
    </reaction>
</comment>
<dbReference type="InterPro" id="IPR001214">
    <property type="entry name" value="SET_dom"/>
</dbReference>
<dbReference type="EC" id="2.1.1.354" evidence="2"/>
<dbReference type="SMART" id="SM00508">
    <property type="entry name" value="PostSET"/>
    <property type="match status" value="1"/>
</dbReference>
<keyword evidence="6" id="KW-0156">Chromatin regulator</keyword>
<dbReference type="InterPro" id="IPR046341">
    <property type="entry name" value="SET_dom_sf"/>
</dbReference>
<keyword evidence="4 13" id="KW-0808">Transferase</keyword>
<keyword evidence="7" id="KW-0539">Nucleus</keyword>
<feature type="non-terminal residue" evidence="13">
    <location>
        <position position="1"/>
    </location>
</feature>
<dbReference type="SMART" id="SM00317">
    <property type="entry name" value="SET"/>
    <property type="match status" value="1"/>
</dbReference>
<dbReference type="PROSITE" id="PS50280">
    <property type="entry name" value="SET"/>
    <property type="match status" value="1"/>
</dbReference>
<evidence type="ECO:0000256" key="8">
    <source>
        <dbReference type="ARBA" id="ARBA00047571"/>
    </source>
</evidence>
<evidence type="ECO:0000259" key="12">
    <source>
        <dbReference type="PROSITE" id="PS50868"/>
    </source>
</evidence>
<dbReference type="PANTHER" id="PTHR45814:SF2">
    <property type="entry name" value="HISTONE-LYSINE N-METHYLTRANSFERASE SETD1"/>
    <property type="match status" value="1"/>
</dbReference>
<gene>
    <name evidence="13" type="primary">SET1_4</name>
    <name evidence="13" type="ORF">CU098_010794</name>
</gene>
<dbReference type="Gene3D" id="2.170.270.10">
    <property type="entry name" value="SET domain"/>
    <property type="match status" value="1"/>
</dbReference>
<evidence type="ECO:0000313" key="14">
    <source>
        <dbReference type="Proteomes" id="UP000253551"/>
    </source>
</evidence>
<dbReference type="STRING" id="4846.A0A367JTW3"/>
<evidence type="ECO:0000256" key="1">
    <source>
        <dbReference type="ARBA" id="ARBA00004123"/>
    </source>
</evidence>
<dbReference type="GO" id="GO:0140999">
    <property type="term" value="F:histone H3K4 trimethyltransferase activity"/>
    <property type="evidence" value="ECO:0007669"/>
    <property type="project" value="UniProtKB-EC"/>
</dbReference>
<evidence type="ECO:0000259" key="11">
    <source>
        <dbReference type="PROSITE" id="PS50280"/>
    </source>
</evidence>
<dbReference type="OrthoDB" id="308383at2759"/>
<evidence type="ECO:0000256" key="7">
    <source>
        <dbReference type="ARBA" id="ARBA00023242"/>
    </source>
</evidence>
<evidence type="ECO:0000256" key="10">
    <source>
        <dbReference type="ARBA" id="ARBA00049129"/>
    </source>
</evidence>
<evidence type="ECO:0000256" key="3">
    <source>
        <dbReference type="ARBA" id="ARBA00022603"/>
    </source>
</evidence>
<evidence type="ECO:0000256" key="4">
    <source>
        <dbReference type="ARBA" id="ARBA00022679"/>
    </source>
</evidence>
<protein>
    <recommendedName>
        <fullName evidence="2">[histone H3]-lysine(4) N-trimethyltransferase</fullName>
        <ecNumber evidence="2">2.1.1.354</ecNumber>
    </recommendedName>
</protein>
<evidence type="ECO:0000256" key="6">
    <source>
        <dbReference type="ARBA" id="ARBA00022853"/>
    </source>
</evidence>
<comment type="caution">
    <text evidence="13">The sequence shown here is derived from an EMBL/GenBank/DDBJ whole genome shotgun (WGS) entry which is preliminary data.</text>
</comment>
<dbReference type="GO" id="GO:0032259">
    <property type="term" value="P:methylation"/>
    <property type="evidence" value="ECO:0007669"/>
    <property type="project" value="UniProtKB-KW"/>
</dbReference>
<feature type="domain" description="SET" evidence="11">
    <location>
        <begin position="94"/>
        <end position="211"/>
    </location>
</feature>
<feature type="domain" description="Post-SET" evidence="12">
    <location>
        <begin position="217"/>
        <end position="233"/>
    </location>
</feature>
<organism evidence="13 14">
    <name type="scientific">Rhizopus stolonifer</name>
    <name type="common">Rhizopus nigricans</name>
    <dbReference type="NCBI Taxonomy" id="4846"/>
    <lineage>
        <taxon>Eukaryota</taxon>
        <taxon>Fungi</taxon>
        <taxon>Fungi incertae sedis</taxon>
        <taxon>Mucoromycota</taxon>
        <taxon>Mucoromycotina</taxon>
        <taxon>Mucoromycetes</taxon>
        <taxon>Mucorales</taxon>
        <taxon>Mucorineae</taxon>
        <taxon>Rhizopodaceae</taxon>
        <taxon>Rhizopus</taxon>
    </lineage>
</organism>
<accession>A0A367JTW3</accession>
<sequence length="233" mass="26465">LSQIDSMELLQTVSNGREASNQQAARTRPYSRIPESVKATYLPKSKVLIAEYKPVDKRSASVNGRRLVSDIFYQHKSQAEADALKFHQLKKRKKHLVFDKSPIHDWGIYAGEPIQAHDIVIEYIGEIIRQQVAEIREKHYERIGIGSSYLFRVDDDMVIDATKKGGMARFINHCCTPNCSAKVITVDKKKKVVIYANRDIVPGEEITYDYKFPIEAEKIPCFCGSKSCKGSLN</sequence>
<dbReference type="PANTHER" id="PTHR45814">
    <property type="entry name" value="HISTONE-LYSINE N-METHYLTRANSFERASE SETD1"/>
    <property type="match status" value="1"/>
</dbReference>
<dbReference type="Proteomes" id="UP000253551">
    <property type="component" value="Unassembled WGS sequence"/>
</dbReference>
<dbReference type="InterPro" id="IPR003616">
    <property type="entry name" value="Post-SET_dom"/>
</dbReference>
<dbReference type="InterPro" id="IPR044570">
    <property type="entry name" value="Set1-like"/>
</dbReference>
<comment type="catalytic activity">
    <reaction evidence="9">
        <text>N(6)-methyl-L-lysyl(4)-[histone H3] + S-adenosyl-L-methionine = N(6),N(6)-dimethyl-L-lysyl(4)-[histone H3] + S-adenosyl-L-homocysteine + H(+)</text>
        <dbReference type="Rhea" id="RHEA:60268"/>
        <dbReference type="Rhea" id="RHEA-COMP:15540"/>
        <dbReference type="Rhea" id="RHEA-COMP:15543"/>
        <dbReference type="ChEBI" id="CHEBI:15378"/>
        <dbReference type="ChEBI" id="CHEBI:57856"/>
        <dbReference type="ChEBI" id="CHEBI:59789"/>
        <dbReference type="ChEBI" id="CHEBI:61929"/>
        <dbReference type="ChEBI" id="CHEBI:61976"/>
    </reaction>
</comment>
<keyword evidence="3 13" id="KW-0489">Methyltransferase</keyword>
<comment type="catalytic activity">
    <reaction evidence="8">
        <text>L-lysyl(4)-[histone H3] + 3 S-adenosyl-L-methionine = N(6),N(6),N(6)-trimethyl-L-lysyl(4)-[histone H3] + 3 S-adenosyl-L-homocysteine + 3 H(+)</text>
        <dbReference type="Rhea" id="RHEA:60260"/>
        <dbReference type="Rhea" id="RHEA-COMP:15537"/>
        <dbReference type="Rhea" id="RHEA-COMP:15547"/>
        <dbReference type="ChEBI" id="CHEBI:15378"/>
        <dbReference type="ChEBI" id="CHEBI:29969"/>
        <dbReference type="ChEBI" id="CHEBI:57856"/>
        <dbReference type="ChEBI" id="CHEBI:59789"/>
        <dbReference type="ChEBI" id="CHEBI:61961"/>
        <dbReference type="EC" id="2.1.1.354"/>
    </reaction>
</comment>
<comment type="subcellular location">
    <subcellularLocation>
        <location evidence="1">Nucleus</location>
    </subcellularLocation>
</comment>
<keyword evidence="5" id="KW-0949">S-adenosyl-L-methionine</keyword>
<evidence type="ECO:0000256" key="9">
    <source>
        <dbReference type="ARBA" id="ARBA00047583"/>
    </source>
</evidence>
<dbReference type="GO" id="GO:0048188">
    <property type="term" value="C:Set1C/COMPASS complex"/>
    <property type="evidence" value="ECO:0007669"/>
    <property type="project" value="TreeGrafter"/>
</dbReference>
<evidence type="ECO:0000256" key="5">
    <source>
        <dbReference type="ARBA" id="ARBA00022691"/>
    </source>
</evidence>
<dbReference type="SUPFAM" id="SSF82199">
    <property type="entry name" value="SET domain"/>
    <property type="match status" value="1"/>
</dbReference>
<name>A0A367JTW3_RHIST</name>
<evidence type="ECO:0000313" key="13">
    <source>
        <dbReference type="EMBL" id="RCH93289.1"/>
    </source>
</evidence>
<dbReference type="EMBL" id="PJQM01002717">
    <property type="protein sequence ID" value="RCH93289.1"/>
    <property type="molecule type" value="Genomic_DNA"/>
</dbReference>
<dbReference type="Pfam" id="PF00856">
    <property type="entry name" value="SET"/>
    <property type="match status" value="1"/>
</dbReference>
<keyword evidence="14" id="KW-1185">Reference proteome</keyword>
<dbReference type="AlphaFoldDB" id="A0A367JTW3"/>
<evidence type="ECO:0000256" key="2">
    <source>
        <dbReference type="ARBA" id="ARBA00012182"/>
    </source>
</evidence>
<reference evidence="13 14" key="1">
    <citation type="journal article" date="2018" name="G3 (Bethesda)">
        <title>Phylogenetic and Phylogenomic Definition of Rhizopus Species.</title>
        <authorList>
            <person name="Gryganskyi A.P."/>
            <person name="Golan J."/>
            <person name="Dolatabadi S."/>
            <person name="Mondo S."/>
            <person name="Robb S."/>
            <person name="Idnurm A."/>
            <person name="Muszewska A."/>
            <person name="Steczkiewicz K."/>
            <person name="Masonjones S."/>
            <person name="Liao H.L."/>
            <person name="Gajdeczka M.T."/>
            <person name="Anike F."/>
            <person name="Vuek A."/>
            <person name="Anishchenko I.M."/>
            <person name="Voigt K."/>
            <person name="de Hoog G.S."/>
            <person name="Smith M.E."/>
            <person name="Heitman J."/>
            <person name="Vilgalys R."/>
            <person name="Stajich J.E."/>
        </authorList>
    </citation>
    <scope>NUCLEOTIDE SEQUENCE [LARGE SCALE GENOMIC DNA]</scope>
    <source>
        <strain evidence="13 14">LSU 92-RS-03</strain>
    </source>
</reference>